<gene>
    <name evidence="1" type="ORF">GALMADRAFT_245981</name>
</gene>
<dbReference type="EMBL" id="KL142377">
    <property type="protein sequence ID" value="KDR76882.1"/>
    <property type="molecule type" value="Genomic_DNA"/>
</dbReference>
<name>A0A067T3H7_GALM3</name>
<accession>A0A067T3H7</accession>
<evidence type="ECO:0000313" key="1">
    <source>
        <dbReference type="EMBL" id="KDR76882.1"/>
    </source>
</evidence>
<reference evidence="2" key="1">
    <citation type="journal article" date="2014" name="Proc. Natl. Acad. Sci. U.S.A.">
        <title>Extensive sampling of basidiomycete genomes demonstrates inadequacy of the white-rot/brown-rot paradigm for wood decay fungi.</title>
        <authorList>
            <person name="Riley R."/>
            <person name="Salamov A.A."/>
            <person name="Brown D.W."/>
            <person name="Nagy L.G."/>
            <person name="Floudas D."/>
            <person name="Held B.W."/>
            <person name="Levasseur A."/>
            <person name="Lombard V."/>
            <person name="Morin E."/>
            <person name="Otillar R."/>
            <person name="Lindquist E.A."/>
            <person name="Sun H."/>
            <person name="LaButti K.M."/>
            <person name="Schmutz J."/>
            <person name="Jabbour D."/>
            <person name="Luo H."/>
            <person name="Baker S.E."/>
            <person name="Pisabarro A.G."/>
            <person name="Walton J.D."/>
            <person name="Blanchette R.A."/>
            <person name="Henrissat B."/>
            <person name="Martin F."/>
            <person name="Cullen D."/>
            <person name="Hibbett D.S."/>
            <person name="Grigoriev I.V."/>
        </authorList>
    </citation>
    <scope>NUCLEOTIDE SEQUENCE [LARGE SCALE GENOMIC DNA]</scope>
    <source>
        <strain evidence="2">CBS 339.88</strain>
    </source>
</reference>
<organism evidence="1 2">
    <name type="scientific">Galerina marginata (strain CBS 339.88)</name>
    <dbReference type="NCBI Taxonomy" id="685588"/>
    <lineage>
        <taxon>Eukaryota</taxon>
        <taxon>Fungi</taxon>
        <taxon>Dikarya</taxon>
        <taxon>Basidiomycota</taxon>
        <taxon>Agaricomycotina</taxon>
        <taxon>Agaricomycetes</taxon>
        <taxon>Agaricomycetidae</taxon>
        <taxon>Agaricales</taxon>
        <taxon>Agaricineae</taxon>
        <taxon>Strophariaceae</taxon>
        <taxon>Galerina</taxon>
    </lineage>
</organism>
<dbReference type="HOGENOM" id="CLU_1332009_0_0_1"/>
<protein>
    <submittedName>
        <fullName evidence="1">Uncharacterized protein</fullName>
    </submittedName>
</protein>
<evidence type="ECO:0000313" key="2">
    <source>
        <dbReference type="Proteomes" id="UP000027222"/>
    </source>
</evidence>
<dbReference type="Proteomes" id="UP000027222">
    <property type="component" value="Unassembled WGS sequence"/>
</dbReference>
<proteinExistence type="predicted"/>
<keyword evidence="2" id="KW-1185">Reference proteome</keyword>
<sequence length="206" mass="23844">MHDVKVKFSPKSVLSLHVCMTFFRSGYSSFAFVRPEKASYITDVVNQMLLLCLWIYRGNHIETVGVRAPTRTLPVGTRTCNPHGFTLQNGPRNREFGSEMGEIHSISMFFTKLNVSHSFLDKKTRSWGRLKARGYEHAYPYPTREYPYPRPVRVRPTRAIPNLSARKIFKKPSRRSSRCCVSKACYSVYAPRQQYQKSIFSHAKQV</sequence>
<dbReference type="AlphaFoldDB" id="A0A067T3H7"/>